<dbReference type="Pfam" id="PF01594">
    <property type="entry name" value="AI-2E_transport"/>
    <property type="match status" value="1"/>
</dbReference>
<feature type="transmembrane region" description="Helical" evidence="6">
    <location>
        <begin position="239"/>
        <end position="264"/>
    </location>
</feature>
<feature type="transmembrane region" description="Helical" evidence="6">
    <location>
        <begin position="21"/>
        <end position="54"/>
    </location>
</feature>
<comment type="similarity">
    <text evidence="2">Belongs to the autoinducer-2 exporter (AI-2E) (TC 2.A.86) family.</text>
</comment>
<dbReference type="EMBL" id="AACCXK010000023">
    <property type="protein sequence ID" value="EAK0453709.1"/>
    <property type="molecule type" value="Genomic_DNA"/>
</dbReference>
<evidence type="ECO:0000256" key="1">
    <source>
        <dbReference type="ARBA" id="ARBA00004141"/>
    </source>
</evidence>
<dbReference type="EMBL" id="AABTCC010000034">
    <property type="protein sequence ID" value="EAI8859874.1"/>
    <property type="molecule type" value="Genomic_DNA"/>
</dbReference>
<evidence type="ECO:0000313" key="11">
    <source>
        <dbReference type="Proteomes" id="UP000535509"/>
    </source>
</evidence>
<evidence type="ECO:0000256" key="3">
    <source>
        <dbReference type="ARBA" id="ARBA00022692"/>
    </source>
</evidence>
<evidence type="ECO:0000313" key="9">
    <source>
        <dbReference type="EMBL" id="EAK0453709.1"/>
    </source>
</evidence>
<gene>
    <name evidence="9" type="ORF">AAH17_08675</name>
    <name evidence="10" type="ORF">AAH24_08550</name>
    <name evidence="7" type="ORF">BVH53_08460</name>
    <name evidence="8" type="ORF">CX802_08555</name>
</gene>
<evidence type="ECO:0000256" key="2">
    <source>
        <dbReference type="ARBA" id="ARBA00009773"/>
    </source>
</evidence>
<feature type="transmembrane region" description="Helical" evidence="6">
    <location>
        <begin position="212"/>
        <end position="232"/>
    </location>
</feature>
<name>A0A5L8KIW9_CAMFE</name>
<reference evidence="9 12" key="1">
    <citation type="submission" date="2018-05" db="EMBL/GenBank/DDBJ databases">
        <authorList>
            <consortium name="PulseNet: The National Subtyping Network for Foodborne Disease Surveillance"/>
            <person name="Tarr C.L."/>
            <person name="Trees E."/>
            <person name="Katz L.S."/>
            <person name="Carleton-Romer H.A."/>
            <person name="Stroika S."/>
            <person name="Kucerova Z."/>
            <person name="Roache K.F."/>
            <person name="Sabol A.L."/>
            <person name="Besser J."/>
            <person name="Gerner-Smidt P."/>
        </authorList>
    </citation>
    <scope>NUCLEOTIDE SEQUENCE</scope>
    <source>
        <strain evidence="9">2014D-0197</strain>
        <strain evidence="7 12">2016D-0221</strain>
        <strain evidence="10">D4313</strain>
        <strain evidence="8 11">PNUSAC001503</strain>
    </source>
</reference>
<dbReference type="EMBL" id="AABQDW010000021">
    <property type="protein sequence ID" value="EAI5408720.1"/>
    <property type="molecule type" value="Genomic_DNA"/>
</dbReference>
<dbReference type="OMA" id="WILLPFY"/>
<feature type="transmembrane region" description="Helical" evidence="6">
    <location>
        <begin position="276"/>
        <end position="296"/>
    </location>
</feature>
<accession>A0A5L8KIW9</accession>
<dbReference type="GO" id="GO:0016020">
    <property type="term" value="C:membrane"/>
    <property type="evidence" value="ECO:0007669"/>
    <property type="project" value="UniProtKB-SubCell"/>
</dbReference>
<keyword evidence="5 6" id="KW-0472">Membrane</keyword>
<evidence type="ECO:0000256" key="5">
    <source>
        <dbReference type="ARBA" id="ARBA00023136"/>
    </source>
</evidence>
<evidence type="ECO:0000313" key="7">
    <source>
        <dbReference type="EMBL" id="EAI5408720.1"/>
    </source>
</evidence>
<proteinExistence type="inferred from homology"/>
<feature type="transmembrane region" description="Helical" evidence="6">
    <location>
        <begin position="163"/>
        <end position="181"/>
    </location>
</feature>
<dbReference type="RefSeq" id="WP_011731834.1">
    <property type="nucleotide sequence ID" value="NZ_AABUZP020000034.1"/>
</dbReference>
<dbReference type="Proteomes" id="UP000557842">
    <property type="component" value="Unassembled WGS sequence"/>
</dbReference>
<dbReference type="GeneID" id="61064326"/>
<protein>
    <submittedName>
        <fullName evidence="9">AI-2E family transporter</fullName>
    </submittedName>
</protein>
<dbReference type="PANTHER" id="PTHR21716">
    <property type="entry name" value="TRANSMEMBRANE PROTEIN"/>
    <property type="match status" value="1"/>
</dbReference>
<dbReference type="Proteomes" id="UP000535509">
    <property type="component" value="Unassembled WGS sequence"/>
</dbReference>
<evidence type="ECO:0000313" key="12">
    <source>
        <dbReference type="Proteomes" id="UP000557842"/>
    </source>
</evidence>
<feature type="transmembrane region" description="Helical" evidence="6">
    <location>
        <begin position="74"/>
        <end position="94"/>
    </location>
</feature>
<keyword evidence="11" id="KW-1185">Reference proteome</keyword>
<sequence length="367" mass="40921">MNDLNFKNNLNSQSRHPTNRLFFGFFILFLLCWVLFLFQSYLLTISIGVLLAVATSNIQNAFLRFTNGKAALSAAITTLFLCTVFFLPLIYAVIEIVKNAANFDIKSISHTIDYIKNFDLKLPQALSFLEPKIKELIAGIDLPTLIRKVLSYAKGSLEKSANFLIDISFIMLFLFFSHFYANFFKSYIKKVSPIAKYELEAIFSEVANTMSVVFYSTIANMILQGFLFAIIASFYGFDGLLFGVLFAFSSLIPVVGGALVYIPLSVFEFSLGDTKAAIIILVYSIVVISTLADNFVKPLVIKFINEKLLKTPAKMNELLIFFSMLAGLSSFGFWGIVLGPAIVTLLSATLRVYAMLKSSDLDSKAKE</sequence>
<dbReference type="InterPro" id="IPR002549">
    <property type="entry name" value="AI-2E-like"/>
</dbReference>
<dbReference type="AlphaFoldDB" id="A0A5L8KIW9"/>
<evidence type="ECO:0000256" key="6">
    <source>
        <dbReference type="SAM" id="Phobius"/>
    </source>
</evidence>
<dbReference type="PANTHER" id="PTHR21716:SF4">
    <property type="entry name" value="TRANSMEMBRANE PROTEIN 245"/>
    <property type="match status" value="1"/>
</dbReference>
<dbReference type="EMBL" id="AACCXM010000013">
    <property type="protein sequence ID" value="EAK0469399.1"/>
    <property type="molecule type" value="Genomic_DNA"/>
</dbReference>
<comment type="subcellular location">
    <subcellularLocation>
        <location evidence="1">Membrane</location>
        <topology evidence="1">Multi-pass membrane protein</topology>
    </subcellularLocation>
</comment>
<evidence type="ECO:0000313" key="10">
    <source>
        <dbReference type="EMBL" id="EAK0469399.1"/>
    </source>
</evidence>
<evidence type="ECO:0000256" key="4">
    <source>
        <dbReference type="ARBA" id="ARBA00022989"/>
    </source>
</evidence>
<keyword evidence="4 6" id="KW-1133">Transmembrane helix</keyword>
<comment type="caution">
    <text evidence="9">The sequence shown here is derived from an EMBL/GenBank/DDBJ whole genome shotgun (WGS) entry which is preliminary data.</text>
</comment>
<evidence type="ECO:0000313" key="8">
    <source>
        <dbReference type="EMBL" id="EAI8859874.1"/>
    </source>
</evidence>
<keyword evidence="3 6" id="KW-0812">Transmembrane</keyword>
<organism evidence="9">
    <name type="scientific">Campylobacter fetus</name>
    <dbReference type="NCBI Taxonomy" id="196"/>
    <lineage>
        <taxon>Bacteria</taxon>
        <taxon>Pseudomonadati</taxon>
        <taxon>Campylobacterota</taxon>
        <taxon>Epsilonproteobacteria</taxon>
        <taxon>Campylobacterales</taxon>
        <taxon>Campylobacteraceae</taxon>
        <taxon>Campylobacter</taxon>
    </lineage>
</organism>
<feature type="transmembrane region" description="Helical" evidence="6">
    <location>
        <begin position="317"/>
        <end position="343"/>
    </location>
</feature>